<dbReference type="InterPro" id="IPR010071">
    <property type="entry name" value="AA_adenyl_dom"/>
</dbReference>
<dbReference type="Gene3D" id="3.40.50.980">
    <property type="match status" value="2"/>
</dbReference>
<dbReference type="Pfam" id="PF00550">
    <property type="entry name" value="PP-binding"/>
    <property type="match status" value="1"/>
</dbReference>
<dbReference type="Gene3D" id="3.30.559.30">
    <property type="entry name" value="Nonribosomal peptide synthetase, condensation domain"/>
    <property type="match status" value="1"/>
</dbReference>
<evidence type="ECO:0000259" key="3">
    <source>
        <dbReference type="PROSITE" id="PS50075"/>
    </source>
</evidence>
<reference evidence="4 5" key="1">
    <citation type="submission" date="2020-04" db="EMBL/GenBank/DDBJ databases">
        <title>Draft genome of Leeia sp. IMCC25680.</title>
        <authorList>
            <person name="Song J."/>
            <person name="Cho J.-C."/>
        </authorList>
    </citation>
    <scope>NUCLEOTIDE SEQUENCE [LARGE SCALE GENOMIC DNA]</scope>
    <source>
        <strain evidence="4 5">IMCC25680</strain>
    </source>
</reference>
<dbReference type="InterPro" id="IPR029058">
    <property type="entry name" value="AB_hydrolase_fold"/>
</dbReference>
<dbReference type="SMART" id="SM00824">
    <property type="entry name" value="PKS_TE"/>
    <property type="match status" value="1"/>
</dbReference>
<name>A0A847S9N2_9NEIS</name>
<gene>
    <name evidence="4" type="ORF">HF682_01205</name>
</gene>
<dbReference type="PROSITE" id="PS50075">
    <property type="entry name" value="CARRIER"/>
    <property type="match status" value="1"/>
</dbReference>
<dbReference type="PANTHER" id="PTHR45527:SF1">
    <property type="entry name" value="FATTY ACID SYNTHASE"/>
    <property type="match status" value="1"/>
</dbReference>
<dbReference type="SUPFAM" id="SSF56801">
    <property type="entry name" value="Acetyl-CoA synthetase-like"/>
    <property type="match status" value="1"/>
</dbReference>
<evidence type="ECO:0000256" key="2">
    <source>
        <dbReference type="ARBA" id="ARBA00022553"/>
    </source>
</evidence>
<dbReference type="FunFam" id="3.40.50.12780:FF:000012">
    <property type="entry name" value="Non-ribosomal peptide synthetase"/>
    <property type="match status" value="1"/>
</dbReference>
<dbReference type="Pfam" id="PF00668">
    <property type="entry name" value="Condensation"/>
    <property type="match status" value="1"/>
</dbReference>
<dbReference type="FunFam" id="3.40.50.980:FF:000001">
    <property type="entry name" value="Non-ribosomal peptide synthetase"/>
    <property type="match status" value="1"/>
</dbReference>
<dbReference type="CDD" id="cd05930">
    <property type="entry name" value="A_NRPS"/>
    <property type="match status" value="1"/>
</dbReference>
<keyword evidence="2" id="KW-0597">Phosphoprotein</keyword>
<dbReference type="SUPFAM" id="SSF53474">
    <property type="entry name" value="alpha/beta-Hydrolases"/>
    <property type="match status" value="1"/>
</dbReference>
<dbReference type="SUPFAM" id="SSF52777">
    <property type="entry name" value="CoA-dependent acyltransferases"/>
    <property type="match status" value="2"/>
</dbReference>
<dbReference type="InterPro" id="IPR020845">
    <property type="entry name" value="AMP-binding_CS"/>
</dbReference>
<dbReference type="InterPro" id="IPR044894">
    <property type="entry name" value="TubC_N_sf"/>
</dbReference>
<dbReference type="Gene3D" id="2.30.38.10">
    <property type="entry name" value="Luciferase, Domain 3"/>
    <property type="match status" value="1"/>
</dbReference>
<dbReference type="InterPro" id="IPR041464">
    <property type="entry name" value="TubC_N"/>
</dbReference>
<dbReference type="SMART" id="SM00823">
    <property type="entry name" value="PKS_PP"/>
    <property type="match status" value="1"/>
</dbReference>
<dbReference type="InterPro" id="IPR001031">
    <property type="entry name" value="Thioesterase"/>
</dbReference>
<dbReference type="GO" id="GO:0031177">
    <property type="term" value="F:phosphopantetheine binding"/>
    <property type="evidence" value="ECO:0007669"/>
    <property type="project" value="InterPro"/>
</dbReference>
<evidence type="ECO:0000313" key="5">
    <source>
        <dbReference type="Proteomes" id="UP000587991"/>
    </source>
</evidence>
<accession>A0A847S9N2</accession>
<dbReference type="Gene3D" id="3.30.300.30">
    <property type="match status" value="1"/>
</dbReference>
<dbReference type="Gene3D" id="1.10.10.1830">
    <property type="entry name" value="Non-ribosomal peptide synthase, adenylation domain"/>
    <property type="match status" value="1"/>
</dbReference>
<evidence type="ECO:0000313" key="4">
    <source>
        <dbReference type="EMBL" id="NLR73778.1"/>
    </source>
</evidence>
<dbReference type="SUPFAM" id="SSF47336">
    <property type="entry name" value="ACP-like"/>
    <property type="match status" value="1"/>
</dbReference>
<dbReference type="GO" id="GO:0009239">
    <property type="term" value="P:enterobactin biosynthetic process"/>
    <property type="evidence" value="ECO:0007669"/>
    <property type="project" value="TreeGrafter"/>
</dbReference>
<feature type="domain" description="Carrier" evidence="3">
    <location>
        <begin position="1038"/>
        <end position="1113"/>
    </location>
</feature>
<dbReference type="InterPro" id="IPR020802">
    <property type="entry name" value="TesA-like"/>
</dbReference>
<dbReference type="NCBIfam" id="TIGR01733">
    <property type="entry name" value="AA-adenyl-dom"/>
    <property type="match status" value="1"/>
</dbReference>
<keyword evidence="5" id="KW-1185">Reference proteome</keyword>
<dbReference type="Pfam" id="PF00975">
    <property type="entry name" value="Thioesterase"/>
    <property type="match status" value="1"/>
</dbReference>
<evidence type="ECO:0000256" key="1">
    <source>
        <dbReference type="ARBA" id="ARBA00022450"/>
    </source>
</evidence>
<dbReference type="PANTHER" id="PTHR45527">
    <property type="entry name" value="NONRIBOSOMAL PEPTIDE SYNTHETASE"/>
    <property type="match status" value="1"/>
</dbReference>
<dbReference type="GO" id="GO:0009366">
    <property type="term" value="C:enterobactin synthetase complex"/>
    <property type="evidence" value="ECO:0007669"/>
    <property type="project" value="TreeGrafter"/>
</dbReference>
<dbReference type="EMBL" id="JABAIM010000001">
    <property type="protein sequence ID" value="NLR73778.1"/>
    <property type="molecule type" value="Genomic_DNA"/>
</dbReference>
<dbReference type="GO" id="GO:0047527">
    <property type="term" value="F:2,3-dihydroxybenzoate-serine ligase activity"/>
    <property type="evidence" value="ECO:0007669"/>
    <property type="project" value="TreeGrafter"/>
</dbReference>
<dbReference type="InterPro" id="IPR001242">
    <property type="entry name" value="Condensation_dom"/>
</dbReference>
<organism evidence="4 5">
    <name type="scientific">Leeia aquatica</name>
    <dbReference type="NCBI Taxonomy" id="2725557"/>
    <lineage>
        <taxon>Bacteria</taxon>
        <taxon>Pseudomonadati</taxon>
        <taxon>Pseudomonadota</taxon>
        <taxon>Betaproteobacteria</taxon>
        <taxon>Neisseriales</taxon>
        <taxon>Leeiaceae</taxon>
        <taxon>Leeia</taxon>
    </lineage>
</organism>
<dbReference type="GO" id="GO:0043041">
    <property type="term" value="P:amino acid activation for nonribosomal peptide biosynthetic process"/>
    <property type="evidence" value="ECO:0007669"/>
    <property type="project" value="TreeGrafter"/>
</dbReference>
<dbReference type="InterPro" id="IPR023213">
    <property type="entry name" value="CAT-like_dom_sf"/>
</dbReference>
<comment type="caution">
    <text evidence="4">The sequence shown here is derived from an EMBL/GenBank/DDBJ whole genome shotgun (WGS) entry which is preliminary data.</text>
</comment>
<sequence>MNQTEALLATLQAKGIVLSAENGKLKCKAPKGVLTEDLQQTLSIHKQALLALLSAPSPSAPPAGKASLSCAQQQLWFLYQLSPEQGFYNNPLAFRITGQLNMAALRDSFAHVIERHGSLRTRFGQQDGQAFQEVLTEYLLPWQTLDWQALPPHQREQQIAAAIAEDASRPFMLEASLPIRATLIQTAAQEWIWLVCVHHIVADGWSIGLLLSELMAAYQAFSQHEQPQLDVLPLQYIDYARQQQQLLTPEIQAEQLAYWKRQLGDAPALLPLPTDRPRPLIQRHHGQRHFCQVSRDVLARLQQLGREQQCTLFMLLQAGFSLILAKHANTRDVSMGTPFANRNRSELEPLIGHFINTVVLRNQPQPTQSLQDYLRAVRQMVLEAYENQDVPFEQVVEAINPERSTSYTPLFQVLLVLRNLPKAASHELQDIQLTALDAQNHTAKFDLGLSMTETEAGLDLEFEFNTDLFDPDTIARLAGHYTYLLSRMPSELMLPLQQLSWVPPDEQQSILQQFSRGPAAPAWSDEDVIHHRFEQQARRTPDAVAVVYQGQQYRYAELDRRASVLAARLLQSGVAPEDRVALCLNRGLHMPVAMLGVLKAGAAYVPMDPDYPHDRLQHMLQDSGATMAVVDDAGARAVEGCAVNGLINLSQVDTGTPDGPEVTLPKVSRHQLAYVIYTSGSTGKPKGVMVEHGSAVNFWRVMQGSTHEGLPVPSVVALNSAYTFDMSLKGWLQLLSGHSLHILPQEIRADGAALLAYFRQTGIAAFECTPTQLDMLLAEGLLTATDLPLQRVLIGGEPVSPPMWSQLRQAEAIRFYNMYGPTECTVDVTIGLINGAGEQPDIGSVITGDRVYILDEALRPVPVGVQGELYLAGAGLARGYLNQPELTQTRFVADPFSPETGARMYRSGDLGRWRQDGRIEYIGRNDFQVKLRGFRIELGEIEKALMLLDDVRESVVLLDQTGEEGRLVAAVARPGDPASRSLPEWRALLLTALPAHMIPSVFVEFPKLPQTRNGKLDREQVLEAARHAQGSYQVNLASPRDHIELRLYQIWKSLLLQPAISIRDNFFDIGGTSISAIKLAHRIKAEFNMDLPLHDILRYSSIEAMAGRLRQAEDASSNGQLVTLRAGEGKHNVVCIHPAGGTAFCYLSLAKVLPESCGVYGIQSPGIQPGEARLPSIEAMAEYYLQCITHLSAGPLVLTGLSFGGLVAYEMAARLVAEGHTQVSVVMLDTQGVDDETERADIAQVSMQEFRQKLIKFNGMYPGIEDEQIERYFTVYNHNRLTRKAYFPGECGARVVLIQAMGGRGRGLLREGRAFWRQRASRYYRVHLVHGDHWEMLETAEILRVGKVLKRELGLLSSQVVHKAGREQGEALPA</sequence>
<dbReference type="FunFam" id="2.30.38.10:FF:000001">
    <property type="entry name" value="Non-ribosomal peptide synthetase PvdI"/>
    <property type="match status" value="1"/>
</dbReference>
<dbReference type="Gene3D" id="3.40.50.1820">
    <property type="entry name" value="alpha/beta hydrolase"/>
    <property type="match status" value="1"/>
</dbReference>
<dbReference type="Proteomes" id="UP000587991">
    <property type="component" value="Unassembled WGS sequence"/>
</dbReference>
<dbReference type="Gene3D" id="1.10.1200.10">
    <property type="entry name" value="ACP-like"/>
    <property type="match status" value="1"/>
</dbReference>
<proteinExistence type="predicted"/>
<dbReference type="InterPro" id="IPR020806">
    <property type="entry name" value="PKS_PP-bd"/>
</dbReference>
<keyword evidence="1" id="KW-0596">Phosphopantetheine</keyword>
<dbReference type="Gene3D" id="3.30.559.10">
    <property type="entry name" value="Chloramphenicol acetyltransferase-like domain"/>
    <property type="match status" value="1"/>
</dbReference>
<dbReference type="Pfam" id="PF18563">
    <property type="entry name" value="TubC_N"/>
    <property type="match status" value="1"/>
</dbReference>
<dbReference type="InterPro" id="IPR036736">
    <property type="entry name" value="ACP-like_sf"/>
</dbReference>
<dbReference type="InterPro" id="IPR009081">
    <property type="entry name" value="PP-bd_ACP"/>
</dbReference>
<dbReference type="InterPro" id="IPR000873">
    <property type="entry name" value="AMP-dep_synth/lig_dom"/>
</dbReference>
<dbReference type="InterPro" id="IPR045851">
    <property type="entry name" value="AMP-bd_C_sf"/>
</dbReference>
<dbReference type="Pfam" id="PF00501">
    <property type="entry name" value="AMP-binding"/>
    <property type="match status" value="1"/>
</dbReference>
<dbReference type="CDD" id="cd19531">
    <property type="entry name" value="LCL_NRPS-like"/>
    <property type="match status" value="1"/>
</dbReference>
<dbReference type="GO" id="GO:0005829">
    <property type="term" value="C:cytosol"/>
    <property type="evidence" value="ECO:0007669"/>
    <property type="project" value="TreeGrafter"/>
</dbReference>
<protein>
    <submittedName>
        <fullName evidence="4">Amino acid adenylation domain-containing protein</fullName>
    </submittedName>
</protein>
<dbReference type="PROSITE" id="PS00455">
    <property type="entry name" value="AMP_BINDING"/>
    <property type="match status" value="1"/>
</dbReference>
<dbReference type="RefSeq" id="WP_168875435.1">
    <property type="nucleotide sequence ID" value="NZ_JABAIM010000001.1"/>
</dbReference>